<organism evidence="1 2">
    <name type="scientific">Coniochaeta ligniaria NRRL 30616</name>
    <dbReference type="NCBI Taxonomy" id="1408157"/>
    <lineage>
        <taxon>Eukaryota</taxon>
        <taxon>Fungi</taxon>
        <taxon>Dikarya</taxon>
        <taxon>Ascomycota</taxon>
        <taxon>Pezizomycotina</taxon>
        <taxon>Sordariomycetes</taxon>
        <taxon>Sordariomycetidae</taxon>
        <taxon>Coniochaetales</taxon>
        <taxon>Coniochaetaceae</taxon>
        <taxon>Coniochaeta</taxon>
    </lineage>
</organism>
<proteinExistence type="predicted"/>
<dbReference type="InParanoid" id="A0A1J7IZD5"/>
<dbReference type="STRING" id="1408157.A0A1J7IZD5"/>
<dbReference type="EMBL" id="KV875094">
    <property type="protein sequence ID" value="OIW32854.1"/>
    <property type="molecule type" value="Genomic_DNA"/>
</dbReference>
<evidence type="ECO:0000313" key="1">
    <source>
        <dbReference type="EMBL" id="OIW32854.1"/>
    </source>
</evidence>
<protein>
    <submittedName>
        <fullName evidence="1">Uncharacterized protein</fullName>
    </submittedName>
</protein>
<dbReference type="OrthoDB" id="4434395at2759"/>
<accession>A0A1J7IZD5</accession>
<name>A0A1J7IZD5_9PEZI</name>
<evidence type="ECO:0000313" key="2">
    <source>
        <dbReference type="Proteomes" id="UP000182658"/>
    </source>
</evidence>
<keyword evidence="2" id="KW-1185">Reference proteome</keyword>
<dbReference type="AlphaFoldDB" id="A0A1J7IZD5"/>
<dbReference type="SUPFAM" id="SSF63829">
    <property type="entry name" value="Calcium-dependent phosphotriesterase"/>
    <property type="match status" value="1"/>
</dbReference>
<dbReference type="Proteomes" id="UP000182658">
    <property type="component" value="Unassembled WGS sequence"/>
</dbReference>
<reference evidence="1 2" key="1">
    <citation type="submission" date="2016-10" db="EMBL/GenBank/DDBJ databases">
        <title>Draft genome sequence of Coniochaeta ligniaria NRRL30616, a lignocellulolytic fungus for bioabatement of inhibitors in plant biomass hydrolysates.</title>
        <authorList>
            <consortium name="DOE Joint Genome Institute"/>
            <person name="Jimenez D.J."/>
            <person name="Hector R.E."/>
            <person name="Riley R."/>
            <person name="Sun H."/>
            <person name="Grigoriev I.V."/>
            <person name="Van Elsas J.D."/>
            <person name="Nichols N.N."/>
        </authorList>
    </citation>
    <scope>NUCLEOTIDE SEQUENCE [LARGE SCALE GENOMIC DNA]</scope>
    <source>
        <strain evidence="1 2">NRRL 30616</strain>
    </source>
</reference>
<sequence length="251" mass="27862">MLLMPHKSLQGRLGCQPNQYYPYTSFSFSFPTVGMRDSSLSLSHQYSGLASILVDSAAPWATNGEDISGDNLLIIYDPKRRQILWNVNLTATSQGRYGAFQDVEHDNRGNTYAVGTYPGTIMRVKPEGTKIYKFDMRKERGIPVLVPMARSVTYEGTDAIYSPPKYDGTVLLVAINFSGVQRCEYLGTIPNPDTPVTSGSATTGVVQMRSNSIYMIDDRIPLPFVPGQAAGNRTVFLMIDITEDVERLLRK</sequence>
<gene>
    <name evidence="1" type="ORF">CONLIGDRAFT_651694</name>
</gene>